<proteinExistence type="predicted"/>
<dbReference type="InterPro" id="IPR012349">
    <property type="entry name" value="Split_barrel_FMN-bd"/>
</dbReference>
<evidence type="ECO:0000259" key="1">
    <source>
        <dbReference type="Pfam" id="PF10615"/>
    </source>
</evidence>
<dbReference type="PANTHER" id="PTHR13343">
    <property type="entry name" value="CREG1 PROTEIN"/>
    <property type="match status" value="1"/>
</dbReference>
<dbReference type="Gene3D" id="3.20.180.10">
    <property type="entry name" value="PNP-oxidase-like"/>
    <property type="match status" value="1"/>
</dbReference>
<protein>
    <submittedName>
        <fullName evidence="3">Uncharacterized protein</fullName>
    </submittedName>
</protein>
<feature type="domain" description="DUF2470" evidence="1">
    <location>
        <begin position="168"/>
        <end position="236"/>
    </location>
</feature>
<sequence>MINSTEFAAFTARQLVRNAYKAVLCTNMHPGKGAKGWPLGSLVTIASAWDGSPILMLSNLSQHTQNIIRDERSSLVIDGTEGFLNPQEGPRVGIIGRTRPIKDKGFRRRFLNRHPGAALYASFGDFQCYKMEIEKYHYVGGFAQALWIEKQKAVLPRKDWVNIAEAEEDILEHMNLAHPEALRLYGTKLLGKRGKYWNMIALDPEGFDLRCGNSVHRVNFPSLVKNENDCRKALIQIVAKARKK</sequence>
<accession>A0A382ENJ9</accession>
<dbReference type="AlphaFoldDB" id="A0A382ENJ9"/>
<dbReference type="PANTHER" id="PTHR13343:SF17">
    <property type="entry name" value="CELLULAR REPRESSOR OF E1A-STIMULATED GENES, ISOFORM A"/>
    <property type="match status" value="1"/>
</dbReference>
<dbReference type="EMBL" id="UINC01045301">
    <property type="protein sequence ID" value="SVB51902.1"/>
    <property type="molecule type" value="Genomic_DNA"/>
</dbReference>
<organism evidence="3">
    <name type="scientific">marine metagenome</name>
    <dbReference type="NCBI Taxonomy" id="408172"/>
    <lineage>
        <taxon>unclassified sequences</taxon>
        <taxon>metagenomes</taxon>
        <taxon>ecological metagenomes</taxon>
    </lineage>
</organism>
<dbReference type="SUPFAM" id="SSF50475">
    <property type="entry name" value="FMN-binding split barrel"/>
    <property type="match status" value="1"/>
</dbReference>
<dbReference type="Gene3D" id="2.30.110.10">
    <property type="entry name" value="Electron Transport, Fmn-binding Protein, Chain A"/>
    <property type="match status" value="1"/>
</dbReference>
<dbReference type="InterPro" id="IPR037119">
    <property type="entry name" value="Haem_oxidase_HugZ-like_sf"/>
</dbReference>
<feature type="domain" description="CREG-like beta-barrel" evidence="2">
    <location>
        <begin position="6"/>
        <end position="151"/>
    </location>
</feature>
<name>A0A382ENJ9_9ZZZZ</name>
<evidence type="ECO:0000313" key="3">
    <source>
        <dbReference type="EMBL" id="SVB51902.1"/>
    </source>
</evidence>
<evidence type="ECO:0000259" key="2">
    <source>
        <dbReference type="Pfam" id="PF13883"/>
    </source>
</evidence>
<dbReference type="Pfam" id="PF13883">
    <property type="entry name" value="CREG_beta-barrel"/>
    <property type="match status" value="1"/>
</dbReference>
<reference evidence="3" key="1">
    <citation type="submission" date="2018-05" db="EMBL/GenBank/DDBJ databases">
        <authorList>
            <person name="Lanie J.A."/>
            <person name="Ng W.-L."/>
            <person name="Kazmierczak K.M."/>
            <person name="Andrzejewski T.M."/>
            <person name="Davidsen T.M."/>
            <person name="Wayne K.J."/>
            <person name="Tettelin H."/>
            <person name="Glass J.I."/>
            <person name="Rusch D."/>
            <person name="Podicherti R."/>
            <person name="Tsui H.-C.T."/>
            <person name="Winkler M.E."/>
        </authorList>
    </citation>
    <scope>NUCLEOTIDE SEQUENCE</scope>
</reference>
<dbReference type="GO" id="GO:0005737">
    <property type="term" value="C:cytoplasm"/>
    <property type="evidence" value="ECO:0007669"/>
    <property type="project" value="UniProtKB-ARBA"/>
</dbReference>
<dbReference type="InterPro" id="IPR019595">
    <property type="entry name" value="DUF2470"/>
</dbReference>
<dbReference type="InterPro" id="IPR055343">
    <property type="entry name" value="CREG_beta-barrel"/>
</dbReference>
<gene>
    <name evidence="3" type="ORF">METZ01_LOCUS204756</name>
</gene>
<dbReference type="Pfam" id="PF10615">
    <property type="entry name" value="DUF2470"/>
    <property type="match status" value="1"/>
</dbReference>